<evidence type="ECO:0000256" key="2">
    <source>
        <dbReference type="ARBA" id="ARBA00006218"/>
    </source>
</evidence>
<reference evidence="8 10" key="1">
    <citation type="journal article" date="2011" name="Science">
        <title>Comparative functional genomics of the fission yeasts.</title>
        <authorList>
            <person name="Rhind N."/>
            <person name="Chen Z."/>
            <person name="Yassour M."/>
            <person name="Thompson D.A."/>
            <person name="Haas B.J."/>
            <person name="Habib N."/>
            <person name="Wapinski I."/>
            <person name="Roy S."/>
            <person name="Lin M.F."/>
            <person name="Heiman D.I."/>
            <person name="Young S.K."/>
            <person name="Furuya K."/>
            <person name="Guo Y."/>
            <person name="Pidoux A."/>
            <person name="Chen H.M."/>
            <person name="Robbertse B."/>
            <person name="Goldberg J.M."/>
            <person name="Aoki K."/>
            <person name="Bayne E.H."/>
            <person name="Berlin A.M."/>
            <person name="Desjardins C.A."/>
            <person name="Dobbs E."/>
            <person name="Dukaj L."/>
            <person name="Fan L."/>
            <person name="FitzGerald M.G."/>
            <person name="French C."/>
            <person name="Gujja S."/>
            <person name="Hansen K."/>
            <person name="Keifenheim D."/>
            <person name="Levin J.Z."/>
            <person name="Mosher R.A."/>
            <person name="Mueller C.A."/>
            <person name="Pfiffner J."/>
            <person name="Priest M."/>
            <person name="Russ C."/>
            <person name="Smialowska A."/>
            <person name="Swoboda P."/>
            <person name="Sykes S.M."/>
            <person name="Vaughn M."/>
            <person name="Vengrova S."/>
            <person name="Yoder R."/>
            <person name="Zeng Q."/>
            <person name="Allshire R."/>
            <person name="Baulcombe D."/>
            <person name="Birren B.W."/>
            <person name="Brown W."/>
            <person name="Ekwall K."/>
            <person name="Kellis M."/>
            <person name="Leatherwood J."/>
            <person name="Levin H."/>
            <person name="Margalit H."/>
            <person name="Martienssen R."/>
            <person name="Nieduszynski C.A."/>
            <person name="Spatafora J.W."/>
            <person name="Friedman N."/>
            <person name="Dalgaard J.Z."/>
            <person name="Baumann P."/>
            <person name="Niki H."/>
            <person name="Regev A."/>
            <person name="Nusbaum C."/>
        </authorList>
    </citation>
    <scope>NUCLEOTIDE SEQUENCE [LARGE SCALE GENOMIC DNA]</scope>
    <source>
        <strain evidence="10">yFS275 / FY16936</strain>
    </source>
</reference>
<evidence type="ECO:0000256" key="3">
    <source>
        <dbReference type="ARBA" id="ARBA00022448"/>
    </source>
</evidence>
<dbReference type="AlphaFoldDB" id="B6K0U0"/>
<dbReference type="PANTHER" id="PTHR20902:SF0">
    <property type="entry name" value="TRAFFICKING PROTEIN PARTICLE COMPLEX SUBUNIT 5"/>
    <property type="match status" value="1"/>
</dbReference>
<dbReference type="PANTHER" id="PTHR20902">
    <property type="entry name" value="41-2 PROTEIN ANTIGEN-RELATED"/>
    <property type="match status" value="1"/>
</dbReference>
<dbReference type="HOGENOM" id="CLU_073154_2_0_1"/>
<comment type="function">
    <text evidence="7">Plays a key role in the late stages of endoplasmic reticulum to Golgi traffic.</text>
</comment>
<keyword evidence="10" id="KW-1185">Reference proteome</keyword>
<evidence type="ECO:0000256" key="1">
    <source>
        <dbReference type="ARBA" id="ARBA00004240"/>
    </source>
</evidence>
<organism evidence="8 10">
    <name type="scientific">Schizosaccharomyces japonicus (strain yFS275 / FY16936)</name>
    <name type="common">Fission yeast</name>
    <dbReference type="NCBI Taxonomy" id="402676"/>
    <lineage>
        <taxon>Eukaryota</taxon>
        <taxon>Fungi</taxon>
        <taxon>Dikarya</taxon>
        <taxon>Ascomycota</taxon>
        <taxon>Taphrinomycotina</taxon>
        <taxon>Schizosaccharomycetes</taxon>
        <taxon>Schizosaccharomycetales</taxon>
        <taxon>Schizosaccharomycetaceae</taxon>
        <taxon>Schizosaccharomyces</taxon>
    </lineage>
</organism>
<keyword evidence="5 7" id="KW-0931">ER-Golgi transport</keyword>
<dbReference type="Proteomes" id="UP000001744">
    <property type="component" value="Unassembled WGS sequence"/>
</dbReference>
<dbReference type="PIRSF" id="PIRSF017479">
    <property type="entry name" value="TRAPP_I_complex_Trs31"/>
    <property type="match status" value="1"/>
</dbReference>
<dbReference type="OrthoDB" id="10254842at2759"/>
<dbReference type="InterPro" id="IPR007194">
    <property type="entry name" value="TRAPP_component"/>
</dbReference>
<name>B6K0U0_SCHJY</name>
<dbReference type="InterPro" id="IPR024096">
    <property type="entry name" value="NO_sig/Golgi_transp_ligand-bd"/>
</dbReference>
<dbReference type="GeneID" id="7047758"/>
<evidence type="ECO:0000256" key="5">
    <source>
        <dbReference type="ARBA" id="ARBA00022892"/>
    </source>
</evidence>
<dbReference type="SUPFAM" id="SSF111126">
    <property type="entry name" value="Ligand-binding domain in the NO signalling and Golgi transport"/>
    <property type="match status" value="1"/>
</dbReference>
<comment type="subunit">
    <text evidence="7">Part of the multisubunit TRAPP (transport protein particle) complex.</text>
</comment>
<dbReference type="STRING" id="402676.B6K0U0"/>
<dbReference type="Pfam" id="PF04051">
    <property type="entry name" value="TRAPP"/>
    <property type="match status" value="1"/>
</dbReference>
<keyword evidence="4 7" id="KW-0256">Endoplasmic reticulum</keyword>
<dbReference type="eggNOG" id="KOG3315">
    <property type="taxonomic scope" value="Eukaryota"/>
</dbReference>
<comment type="similarity">
    <text evidence="2 7">Belongs to the TRAPP small subunits family. BET3 subfamily.</text>
</comment>
<keyword evidence="3 7" id="KW-0813">Transport</keyword>
<sequence>MQPNGKPMFKSSVSASSQSSLPIRGRNICDQNLNKIKNSDVSLSAFAFLFSELIQRTQSRVTGIQDFEERLNEHGFRVGQRLVELVVWRERSPKRETRVLGILQFIHSSLWKQLFGKHADSLEKSKDVNDEYMIVDNSPVFNKFISVPKNMNQLNCCAYLAGIVEGFLTSAQFPCKATAHTVPLPSYPSRTVILVKLHSSVLRREEYLG</sequence>
<dbReference type="EMBL" id="KE651166">
    <property type="protein sequence ID" value="EEB07561.1"/>
    <property type="molecule type" value="Genomic_DNA"/>
</dbReference>
<dbReference type="OMA" id="YMVKFDD"/>
<protein>
    <recommendedName>
        <fullName evidence="7">Trafficking protein particle complex subunit</fullName>
    </recommendedName>
</protein>
<dbReference type="GO" id="GO:0005783">
    <property type="term" value="C:endoplasmic reticulum"/>
    <property type="evidence" value="ECO:0007669"/>
    <property type="project" value="UniProtKB-SubCell"/>
</dbReference>
<evidence type="ECO:0000256" key="6">
    <source>
        <dbReference type="ARBA" id="ARBA00023034"/>
    </source>
</evidence>
<dbReference type="GO" id="GO:1990072">
    <property type="term" value="C:TRAPPIII protein complex"/>
    <property type="evidence" value="ECO:0000318"/>
    <property type="project" value="GO_Central"/>
</dbReference>
<dbReference type="InterPro" id="IPR016696">
    <property type="entry name" value="TRAPP-I_su5"/>
</dbReference>
<dbReference type="RefSeq" id="XP_002173854.1">
    <property type="nucleotide sequence ID" value="XM_002173818.2"/>
</dbReference>
<gene>
    <name evidence="9" type="primary">trs31</name>
    <name evidence="8" type="ORF">SJAG_02655</name>
</gene>
<dbReference type="FunFam" id="3.30.1380.20:FF:000002">
    <property type="entry name" value="Trafficking protein particle complex subunit"/>
    <property type="match status" value="1"/>
</dbReference>
<dbReference type="JaponicusDB" id="SJAG_02655">
    <property type="gene designation" value="trs31"/>
</dbReference>
<evidence type="ECO:0000256" key="7">
    <source>
        <dbReference type="PIRNR" id="PIRNR017479"/>
    </source>
</evidence>
<proteinExistence type="inferred from homology"/>
<dbReference type="GO" id="GO:1990071">
    <property type="term" value="C:TRAPPII protein complex"/>
    <property type="evidence" value="ECO:0000318"/>
    <property type="project" value="GO_Central"/>
</dbReference>
<evidence type="ECO:0000313" key="9">
    <source>
        <dbReference type="JaponicusDB" id="SJAG_02655"/>
    </source>
</evidence>
<evidence type="ECO:0000313" key="10">
    <source>
        <dbReference type="Proteomes" id="UP000001744"/>
    </source>
</evidence>
<evidence type="ECO:0000313" key="8">
    <source>
        <dbReference type="EMBL" id="EEB07561.1"/>
    </source>
</evidence>
<dbReference type="GO" id="GO:0006888">
    <property type="term" value="P:endoplasmic reticulum to Golgi vesicle-mediated transport"/>
    <property type="evidence" value="ECO:0000318"/>
    <property type="project" value="GO_Central"/>
</dbReference>
<comment type="subcellular location">
    <subcellularLocation>
        <location evidence="1">Endoplasmic reticulum</location>
    </subcellularLocation>
    <subcellularLocation>
        <location evidence="7">Golgi apparatus</location>
        <location evidence="7">cis-Golgi network</location>
    </subcellularLocation>
</comment>
<dbReference type="VEuPathDB" id="FungiDB:SJAG_02655"/>
<dbReference type="GO" id="GO:1990070">
    <property type="term" value="C:TRAPPI protein complex"/>
    <property type="evidence" value="ECO:0000318"/>
    <property type="project" value="GO_Central"/>
</dbReference>
<evidence type="ECO:0000256" key="4">
    <source>
        <dbReference type="ARBA" id="ARBA00022824"/>
    </source>
</evidence>
<dbReference type="CDD" id="cd14943">
    <property type="entry name" value="TRAPPC5_Trs31"/>
    <property type="match status" value="1"/>
</dbReference>
<accession>B6K0U0</accession>
<dbReference type="Gene3D" id="3.30.1380.20">
    <property type="entry name" value="Trafficking protein particle complex subunit 3"/>
    <property type="match status" value="1"/>
</dbReference>
<keyword evidence="6 7" id="KW-0333">Golgi apparatus</keyword>